<dbReference type="AlphaFoldDB" id="A0A9X4XFG8"/>
<name>A0A9X4XFG8_9FIRM</name>
<comment type="similarity">
    <text evidence="8">Belongs to the ATPase delta chain family.</text>
</comment>
<evidence type="ECO:0000256" key="3">
    <source>
        <dbReference type="ARBA" id="ARBA00022781"/>
    </source>
</evidence>
<keyword evidence="5 8" id="KW-0472">Membrane</keyword>
<keyword evidence="7 8" id="KW-0066">ATP synthesis</keyword>
<accession>A0A9X4XFG8</accession>
<comment type="function">
    <text evidence="8">This protein is part of the stalk that links CF(0) to CF(1). It either transmits conformational changes from CF(0) to CF(1) or is implicated in proton conduction.</text>
</comment>
<dbReference type="InterPro" id="IPR000711">
    <property type="entry name" value="ATPase_OSCP/dsu"/>
</dbReference>
<evidence type="ECO:0000256" key="1">
    <source>
        <dbReference type="ARBA" id="ARBA00004370"/>
    </source>
</evidence>
<evidence type="ECO:0000313" key="10">
    <source>
        <dbReference type="Proteomes" id="UP000487649"/>
    </source>
</evidence>
<keyword evidence="8" id="KW-1003">Cell membrane</keyword>
<keyword evidence="6 8" id="KW-0139">CF(1)</keyword>
<dbReference type="SUPFAM" id="SSF47928">
    <property type="entry name" value="N-terminal domain of the delta subunit of the F1F0-ATP synthase"/>
    <property type="match status" value="1"/>
</dbReference>
<evidence type="ECO:0000256" key="7">
    <source>
        <dbReference type="ARBA" id="ARBA00023310"/>
    </source>
</evidence>
<dbReference type="RefSeq" id="WP_006784604.1">
    <property type="nucleotide sequence ID" value="NZ_JAMQUV010000019.1"/>
</dbReference>
<comment type="subcellular location">
    <subcellularLocation>
        <location evidence="8">Cell membrane</location>
        <topology evidence="8">Peripheral membrane protein</topology>
    </subcellularLocation>
    <subcellularLocation>
        <location evidence="1">Membrane</location>
    </subcellularLocation>
</comment>
<organism evidence="9 10">
    <name type="scientific">Turicibacter sanguinis</name>
    <dbReference type="NCBI Taxonomy" id="154288"/>
    <lineage>
        <taxon>Bacteria</taxon>
        <taxon>Bacillati</taxon>
        <taxon>Bacillota</taxon>
        <taxon>Erysipelotrichia</taxon>
        <taxon>Erysipelotrichales</taxon>
        <taxon>Turicibacteraceae</taxon>
        <taxon>Turicibacter</taxon>
    </lineage>
</organism>
<dbReference type="InterPro" id="IPR026015">
    <property type="entry name" value="ATP_synth_OSCP/delta_N_sf"/>
</dbReference>
<dbReference type="PROSITE" id="PS00389">
    <property type="entry name" value="ATPASE_DELTA"/>
    <property type="match status" value="1"/>
</dbReference>
<dbReference type="GO" id="GO:0046933">
    <property type="term" value="F:proton-transporting ATP synthase activity, rotational mechanism"/>
    <property type="evidence" value="ECO:0007669"/>
    <property type="project" value="UniProtKB-UniRule"/>
</dbReference>
<comment type="function">
    <text evidence="8">F(1)F(0) ATP synthase produces ATP from ADP in the presence of a proton or sodium gradient. F-type ATPases consist of two structural domains, F(1) containing the extramembraneous catalytic core and F(0) containing the membrane proton channel, linked together by a central stalk and a peripheral stalk. During catalysis, ATP synthesis in the catalytic domain of F(1) is coupled via a rotary mechanism of the central stalk subunits to proton translocation.</text>
</comment>
<dbReference type="InterPro" id="IPR020781">
    <property type="entry name" value="ATPase_OSCP/d_CS"/>
</dbReference>
<protein>
    <recommendedName>
        <fullName evidence="8">ATP synthase subunit delta</fullName>
    </recommendedName>
    <alternativeName>
        <fullName evidence="8">ATP synthase F(1) sector subunit delta</fullName>
    </alternativeName>
    <alternativeName>
        <fullName evidence="8">F-type ATPase subunit delta</fullName>
        <shortName evidence="8">F-ATPase subunit delta</shortName>
    </alternativeName>
</protein>
<gene>
    <name evidence="8" type="primary">atpH</name>
    <name evidence="9" type="ORF">GMA92_11420</name>
</gene>
<evidence type="ECO:0000256" key="6">
    <source>
        <dbReference type="ARBA" id="ARBA00023196"/>
    </source>
</evidence>
<evidence type="ECO:0000313" key="9">
    <source>
        <dbReference type="EMBL" id="MTK22023.1"/>
    </source>
</evidence>
<evidence type="ECO:0000256" key="8">
    <source>
        <dbReference type="HAMAP-Rule" id="MF_01416"/>
    </source>
</evidence>
<dbReference type="Gene3D" id="1.10.520.20">
    <property type="entry name" value="N-terminal domain of the delta subunit of the F1F0-ATP synthase"/>
    <property type="match status" value="1"/>
</dbReference>
<dbReference type="Pfam" id="PF00213">
    <property type="entry name" value="OSCP"/>
    <property type="match status" value="1"/>
</dbReference>
<dbReference type="EMBL" id="WMQE01000028">
    <property type="protein sequence ID" value="MTK22023.1"/>
    <property type="molecule type" value="Genomic_DNA"/>
</dbReference>
<evidence type="ECO:0000256" key="2">
    <source>
        <dbReference type="ARBA" id="ARBA00022448"/>
    </source>
</evidence>
<keyword evidence="4 8" id="KW-0406">Ion transport</keyword>
<keyword evidence="3 8" id="KW-0375">Hydrogen ion transport</keyword>
<dbReference type="NCBIfam" id="TIGR01145">
    <property type="entry name" value="ATP_synt_delta"/>
    <property type="match status" value="1"/>
</dbReference>
<proteinExistence type="inferred from homology"/>
<evidence type="ECO:0000256" key="4">
    <source>
        <dbReference type="ARBA" id="ARBA00023065"/>
    </source>
</evidence>
<evidence type="ECO:0000256" key="5">
    <source>
        <dbReference type="ARBA" id="ARBA00023136"/>
    </source>
</evidence>
<sequence>MSKIASTYAKALYDIALEENVLEEVKNDFNVIVSSIKEQPQFLNVLTLPKLDKEEKKQLIKSIFSSNTPQISVNFLMVLIDKDRIDLLNEIVVAFNQMVNEHFGIVEGTVYSAVPLSDAQLNQLTYVFTKKLNQKVKLNVVINPSLLGGYKVNLGDVVYDNTIKLQLKNLKQNLMNVELK</sequence>
<reference evidence="9 10" key="1">
    <citation type="journal article" date="2019" name="Nat. Med.">
        <title>A library of human gut bacterial isolates paired with longitudinal multiomics data enables mechanistic microbiome research.</title>
        <authorList>
            <person name="Poyet M."/>
            <person name="Groussin M."/>
            <person name="Gibbons S.M."/>
            <person name="Avila-Pacheco J."/>
            <person name="Jiang X."/>
            <person name="Kearney S.M."/>
            <person name="Perrotta A.R."/>
            <person name="Berdy B."/>
            <person name="Zhao S."/>
            <person name="Lieberman T.D."/>
            <person name="Swanson P.K."/>
            <person name="Smith M."/>
            <person name="Roesemann S."/>
            <person name="Alexander J.E."/>
            <person name="Rich S.A."/>
            <person name="Livny J."/>
            <person name="Vlamakis H."/>
            <person name="Clish C."/>
            <person name="Bullock K."/>
            <person name="Deik A."/>
            <person name="Scott J."/>
            <person name="Pierce K.A."/>
            <person name="Xavier R.J."/>
            <person name="Alm E.J."/>
        </authorList>
    </citation>
    <scope>NUCLEOTIDE SEQUENCE [LARGE SCALE GENOMIC DNA]</scope>
    <source>
        <strain evidence="9 10">BIOML-A198</strain>
    </source>
</reference>
<dbReference type="HAMAP" id="MF_01416">
    <property type="entry name" value="ATP_synth_delta_bact"/>
    <property type="match status" value="1"/>
</dbReference>
<dbReference type="NCBIfam" id="NF004403">
    <property type="entry name" value="PRK05758.2-4"/>
    <property type="match status" value="1"/>
</dbReference>
<dbReference type="PRINTS" id="PR00125">
    <property type="entry name" value="ATPASEDELTA"/>
</dbReference>
<dbReference type="PANTHER" id="PTHR11910">
    <property type="entry name" value="ATP SYNTHASE DELTA CHAIN"/>
    <property type="match status" value="1"/>
</dbReference>
<comment type="caution">
    <text evidence="9">The sequence shown here is derived from an EMBL/GenBank/DDBJ whole genome shotgun (WGS) entry which is preliminary data.</text>
</comment>
<dbReference type="Proteomes" id="UP000487649">
    <property type="component" value="Unassembled WGS sequence"/>
</dbReference>
<dbReference type="GO" id="GO:0005886">
    <property type="term" value="C:plasma membrane"/>
    <property type="evidence" value="ECO:0007669"/>
    <property type="project" value="UniProtKB-SubCell"/>
</dbReference>
<dbReference type="GO" id="GO:0045259">
    <property type="term" value="C:proton-transporting ATP synthase complex"/>
    <property type="evidence" value="ECO:0007669"/>
    <property type="project" value="UniProtKB-KW"/>
</dbReference>
<keyword evidence="2 8" id="KW-0813">Transport</keyword>